<organism evidence="2 3">
    <name type="scientific">Apiospora hydei</name>
    <dbReference type="NCBI Taxonomy" id="1337664"/>
    <lineage>
        <taxon>Eukaryota</taxon>
        <taxon>Fungi</taxon>
        <taxon>Dikarya</taxon>
        <taxon>Ascomycota</taxon>
        <taxon>Pezizomycotina</taxon>
        <taxon>Sordariomycetes</taxon>
        <taxon>Xylariomycetidae</taxon>
        <taxon>Amphisphaeriales</taxon>
        <taxon>Apiosporaceae</taxon>
        <taxon>Apiospora</taxon>
    </lineage>
</organism>
<dbReference type="GeneID" id="92052429"/>
<dbReference type="Proteomes" id="UP001433268">
    <property type="component" value="Unassembled WGS sequence"/>
</dbReference>
<comment type="caution">
    <text evidence="2">The sequence shown here is derived from an EMBL/GenBank/DDBJ whole genome shotgun (WGS) entry which is preliminary data.</text>
</comment>
<feature type="compositionally biased region" description="Polar residues" evidence="1">
    <location>
        <begin position="88"/>
        <end position="107"/>
    </location>
</feature>
<feature type="compositionally biased region" description="Basic and acidic residues" evidence="1">
    <location>
        <begin position="78"/>
        <end position="87"/>
    </location>
</feature>
<reference evidence="2 3" key="1">
    <citation type="submission" date="2023-01" db="EMBL/GenBank/DDBJ databases">
        <title>Analysis of 21 Apiospora genomes using comparative genomics revels a genus with tremendous synthesis potential of carbohydrate active enzymes and secondary metabolites.</title>
        <authorList>
            <person name="Sorensen T."/>
        </authorList>
    </citation>
    <scope>NUCLEOTIDE SEQUENCE [LARGE SCALE GENOMIC DNA]</scope>
    <source>
        <strain evidence="2 3">CBS 114990</strain>
    </source>
</reference>
<evidence type="ECO:0000256" key="1">
    <source>
        <dbReference type="SAM" id="MobiDB-lite"/>
    </source>
</evidence>
<protein>
    <submittedName>
        <fullName evidence="2">Uncharacterized protein</fullName>
    </submittedName>
</protein>
<dbReference type="EMBL" id="JAQQWN010000010">
    <property type="protein sequence ID" value="KAK8062958.1"/>
    <property type="molecule type" value="Genomic_DNA"/>
</dbReference>
<gene>
    <name evidence="2" type="ORF">PG997_015055</name>
</gene>
<evidence type="ECO:0000313" key="2">
    <source>
        <dbReference type="EMBL" id="KAK8062958.1"/>
    </source>
</evidence>
<sequence length="190" mass="21582">MKEEEHVAYYTSVLEDVQKYGISGGGMTPQTTSVEQQTAEIPGAPDLRKLHWTAAANLVYVFTKARREFVDEANDEKERMVYKKHEPQPQQQQLETHGEPSAQQSATAKEIIADDSDDDEDEAQGSDAMVVEADEDDEDLFVKQRPDYEARFQTRQENLLVSLVDEWIQHMDATKGLALSNKDIEAMELF</sequence>
<dbReference type="RefSeq" id="XP_066661557.1">
    <property type="nucleotide sequence ID" value="XM_066819369.1"/>
</dbReference>
<accession>A0ABR1UYT6</accession>
<evidence type="ECO:0000313" key="3">
    <source>
        <dbReference type="Proteomes" id="UP001433268"/>
    </source>
</evidence>
<keyword evidence="3" id="KW-1185">Reference proteome</keyword>
<feature type="region of interest" description="Disordered" evidence="1">
    <location>
        <begin position="78"/>
        <end position="139"/>
    </location>
</feature>
<proteinExistence type="predicted"/>
<feature type="compositionally biased region" description="Acidic residues" evidence="1">
    <location>
        <begin position="113"/>
        <end position="124"/>
    </location>
</feature>
<name>A0ABR1UYT6_9PEZI</name>